<dbReference type="Pfam" id="PF17919">
    <property type="entry name" value="RT_RNaseH_2"/>
    <property type="match status" value="1"/>
</dbReference>
<dbReference type="InterPro" id="IPR043502">
    <property type="entry name" value="DNA/RNA_pol_sf"/>
</dbReference>
<keyword evidence="12" id="KW-0695">RNA-directed DNA polymerase</keyword>
<dbReference type="Gene3D" id="2.40.70.10">
    <property type="entry name" value="Acid Proteases"/>
    <property type="match status" value="1"/>
</dbReference>
<evidence type="ECO:0000256" key="5">
    <source>
        <dbReference type="ARBA" id="ARBA00022842"/>
    </source>
</evidence>
<evidence type="ECO:0000256" key="7">
    <source>
        <dbReference type="ARBA" id="ARBA00022908"/>
    </source>
</evidence>
<feature type="compositionally biased region" description="Basic and acidic residues" evidence="9">
    <location>
        <begin position="30"/>
        <end position="43"/>
    </location>
</feature>
<dbReference type="InterPro" id="IPR050951">
    <property type="entry name" value="Retrovirus_Pol_polyprotein"/>
</dbReference>
<dbReference type="SUPFAM" id="SSF56672">
    <property type="entry name" value="DNA/RNA polymerases"/>
    <property type="match status" value="1"/>
</dbReference>
<evidence type="ECO:0000313" key="12">
    <source>
        <dbReference type="EMBL" id="KAL0286799.1"/>
    </source>
</evidence>
<dbReference type="GO" id="GO:0003723">
    <property type="term" value="F:RNA binding"/>
    <property type="evidence" value="ECO:0007669"/>
    <property type="project" value="UniProtKB-KW"/>
</dbReference>
<feature type="compositionally biased region" description="Basic and acidic residues" evidence="9">
    <location>
        <begin position="58"/>
        <end position="70"/>
    </location>
</feature>
<comment type="caution">
    <text evidence="12">The sequence shown here is derived from an EMBL/GenBank/DDBJ whole genome shotgun (WGS) entry which is preliminary data.</text>
</comment>
<evidence type="ECO:0000256" key="8">
    <source>
        <dbReference type="ARBA" id="ARBA00023268"/>
    </source>
</evidence>
<dbReference type="SUPFAM" id="SSF50630">
    <property type="entry name" value="Acid proteases"/>
    <property type="match status" value="1"/>
</dbReference>
<keyword evidence="4" id="KW-0378">Hydrolase</keyword>
<dbReference type="CDD" id="cd09274">
    <property type="entry name" value="RNase_HI_RT_Ty3"/>
    <property type="match status" value="1"/>
</dbReference>
<dbReference type="Pfam" id="PF00078">
    <property type="entry name" value="RVT_1"/>
    <property type="match status" value="1"/>
</dbReference>
<evidence type="ECO:0000256" key="6">
    <source>
        <dbReference type="ARBA" id="ARBA00022884"/>
    </source>
</evidence>
<dbReference type="CDD" id="cd01647">
    <property type="entry name" value="RT_LTR"/>
    <property type="match status" value="1"/>
</dbReference>
<dbReference type="InterPro" id="IPR021109">
    <property type="entry name" value="Peptidase_aspartic_dom_sf"/>
</dbReference>
<dbReference type="InterPro" id="IPR001969">
    <property type="entry name" value="Aspartic_peptidase_AS"/>
</dbReference>
<dbReference type="Gene3D" id="3.10.10.10">
    <property type="entry name" value="HIV Type 1 Reverse Transcriptase, subunit A, domain 1"/>
    <property type="match status" value="1"/>
</dbReference>
<sequence>MAAAERLIDFNPENQRDRQTTPSPIQNKPSDARSFKSGGKEDGATSAGKTAPTLTGSHMEEETQSRNPKKKELMFVDVKIHGKPIRAMIDTGATHNYLASAEVERLGLVLEKGVGRVKAINSAAQPIAGVAKSVLFKVGPFEGKTNISFVVMDDFKLILGLEFLRDTHTAVLPHVDSLMMLGAKPCIIPTLTGRTGEKNLSAMQFEKERKQNEPSYLCTLHFEEIKQASGPIRSRTVDHEIELVPGTKPPAKAPYRMSQPELVELRKQLKDMLESGIIKPAKSLYGASVLFQEKVDGSLRMCCGYRALNKITMKNKYPIQLVVDCFDRLSWAKYFTKIDLRSGYWQVRIKEGDEAKTTVVTRYRAFEFLVMPFGLTNARNLQHYDEPEDEVLNWTPQCQVAFDNMKRAMVIDPVLALPDMLKPFMMETDASDFTLGGVLMQDGHPVAFESRTLKDVERRYSVHEKELLAVVHCLRLWRHYLLGSPFMVKTDNTAVTYNELI</sequence>
<protein>
    <submittedName>
        <fullName evidence="12">RNA-directed DNA polymerase</fullName>
    </submittedName>
</protein>
<dbReference type="InterPro" id="IPR000477">
    <property type="entry name" value="RT_dom"/>
</dbReference>
<keyword evidence="8" id="KW-0511">Multifunctional enzyme</keyword>
<dbReference type="Gene3D" id="3.10.20.370">
    <property type="match status" value="1"/>
</dbReference>
<keyword evidence="2" id="KW-0548">Nucleotidyltransferase</keyword>
<organism evidence="12">
    <name type="scientific">Sesamum angustifolium</name>
    <dbReference type="NCBI Taxonomy" id="2727405"/>
    <lineage>
        <taxon>Eukaryota</taxon>
        <taxon>Viridiplantae</taxon>
        <taxon>Streptophyta</taxon>
        <taxon>Embryophyta</taxon>
        <taxon>Tracheophyta</taxon>
        <taxon>Spermatophyta</taxon>
        <taxon>Magnoliopsida</taxon>
        <taxon>eudicotyledons</taxon>
        <taxon>Gunneridae</taxon>
        <taxon>Pentapetalae</taxon>
        <taxon>asterids</taxon>
        <taxon>lamiids</taxon>
        <taxon>Lamiales</taxon>
        <taxon>Pedaliaceae</taxon>
        <taxon>Sesamum</taxon>
    </lineage>
</organism>
<dbReference type="Gene3D" id="3.30.70.270">
    <property type="match status" value="1"/>
</dbReference>
<dbReference type="InterPro" id="IPR043128">
    <property type="entry name" value="Rev_trsase/Diguanyl_cyclase"/>
</dbReference>
<dbReference type="PANTHER" id="PTHR37984:SF5">
    <property type="entry name" value="PROTEIN NYNRIN-LIKE"/>
    <property type="match status" value="1"/>
</dbReference>
<keyword evidence="1" id="KW-0808">Transferase</keyword>
<evidence type="ECO:0000256" key="2">
    <source>
        <dbReference type="ARBA" id="ARBA00022695"/>
    </source>
</evidence>
<dbReference type="GO" id="GO:0003964">
    <property type="term" value="F:RNA-directed DNA polymerase activity"/>
    <property type="evidence" value="ECO:0007669"/>
    <property type="project" value="UniProtKB-KW"/>
</dbReference>
<dbReference type="InterPro" id="IPR041577">
    <property type="entry name" value="RT_RNaseH_2"/>
</dbReference>
<name>A0AAW2IWS0_9LAMI</name>
<keyword evidence="7" id="KW-0229">DNA integration</keyword>
<feature type="region of interest" description="Disordered" evidence="9">
    <location>
        <begin position="1"/>
        <end position="70"/>
    </location>
</feature>
<keyword evidence="3" id="KW-0540">Nuclease</keyword>
<evidence type="ECO:0000256" key="9">
    <source>
        <dbReference type="SAM" id="MobiDB-lite"/>
    </source>
</evidence>
<feature type="domain" description="Reverse transcriptase/retrotransposon-derived protein RNase H-like" evidence="11">
    <location>
        <begin position="394"/>
        <end position="488"/>
    </location>
</feature>
<evidence type="ECO:0000256" key="1">
    <source>
        <dbReference type="ARBA" id="ARBA00022679"/>
    </source>
</evidence>
<dbReference type="GO" id="GO:0006508">
    <property type="term" value="P:proteolysis"/>
    <property type="evidence" value="ECO:0007669"/>
    <property type="project" value="InterPro"/>
</dbReference>
<proteinExistence type="predicted"/>
<gene>
    <name evidence="12" type="ORF">Sangu_2719600</name>
</gene>
<dbReference type="PROSITE" id="PS00141">
    <property type="entry name" value="ASP_PROTEASE"/>
    <property type="match status" value="1"/>
</dbReference>
<dbReference type="CDD" id="cd00303">
    <property type="entry name" value="retropepsin_like"/>
    <property type="match status" value="1"/>
</dbReference>
<feature type="compositionally biased region" description="Polar residues" evidence="9">
    <location>
        <begin position="20"/>
        <end position="29"/>
    </location>
</feature>
<dbReference type="GO" id="GO:0004190">
    <property type="term" value="F:aspartic-type endopeptidase activity"/>
    <property type="evidence" value="ECO:0007669"/>
    <property type="project" value="InterPro"/>
</dbReference>
<accession>A0AAW2IWS0</accession>
<evidence type="ECO:0000256" key="3">
    <source>
        <dbReference type="ARBA" id="ARBA00022722"/>
    </source>
</evidence>
<dbReference type="Pfam" id="PF13650">
    <property type="entry name" value="Asp_protease_2"/>
    <property type="match status" value="1"/>
</dbReference>
<dbReference type="PANTHER" id="PTHR37984">
    <property type="entry name" value="PROTEIN CBG26694"/>
    <property type="match status" value="1"/>
</dbReference>
<dbReference type="EMBL" id="JACGWK010001516">
    <property type="protein sequence ID" value="KAL0286799.1"/>
    <property type="molecule type" value="Genomic_DNA"/>
</dbReference>
<evidence type="ECO:0000259" key="11">
    <source>
        <dbReference type="Pfam" id="PF17919"/>
    </source>
</evidence>
<keyword evidence="4" id="KW-0255">Endonuclease</keyword>
<evidence type="ECO:0000256" key="4">
    <source>
        <dbReference type="ARBA" id="ARBA00022759"/>
    </source>
</evidence>
<feature type="domain" description="Reverse transcriptase" evidence="10">
    <location>
        <begin position="294"/>
        <end position="378"/>
    </location>
</feature>
<keyword evidence="5" id="KW-0460">Magnesium</keyword>
<reference evidence="12" key="1">
    <citation type="submission" date="2020-06" db="EMBL/GenBank/DDBJ databases">
        <authorList>
            <person name="Li T."/>
            <person name="Hu X."/>
            <person name="Zhang T."/>
            <person name="Song X."/>
            <person name="Zhang H."/>
            <person name="Dai N."/>
            <person name="Sheng W."/>
            <person name="Hou X."/>
            <person name="Wei L."/>
        </authorList>
    </citation>
    <scope>NUCLEOTIDE SEQUENCE</scope>
    <source>
        <strain evidence="12">G01</strain>
        <tissue evidence="12">Leaf</tissue>
    </source>
</reference>
<reference evidence="12" key="2">
    <citation type="journal article" date="2024" name="Plant">
        <title>Genomic evolution and insights into agronomic trait innovations of Sesamum species.</title>
        <authorList>
            <person name="Miao H."/>
            <person name="Wang L."/>
            <person name="Qu L."/>
            <person name="Liu H."/>
            <person name="Sun Y."/>
            <person name="Le M."/>
            <person name="Wang Q."/>
            <person name="Wei S."/>
            <person name="Zheng Y."/>
            <person name="Lin W."/>
            <person name="Duan Y."/>
            <person name="Cao H."/>
            <person name="Xiong S."/>
            <person name="Wang X."/>
            <person name="Wei L."/>
            <person name="Li C."/>
            <person name="Ma Q."/>
            <person name="Ju M."/>
            <person name="Zhao R."/>
            <person name="Li G."/>
            <person name="Mu C."/>
            <person name="Tian Q."/>
            <person name="Mei H."/>
            <person name="Zhang T."/>
            <person name="Gao T."/>
            <person name="Zhang H."/>
        </authorList>
    </citation>
    <scope>NUCLEOTIDE SEQUENCE</scope>
    <source>
        <strain evidence="12">G01</strain>
    </source>
</reference>
<evidence type="ECO:0000259" key="10">
    <source>
        <dbReference type="Pfam" id="PF00078"/>
    </source>
</evidence>
<dbReference type="GO" id="GO:0004519">
    <property type="term" value="F:endonuclease activity"/>
    <property type="evidence" value="ECO:0007669"/>
    <property type="project" value="UniProtKB-KW"/>
</dbReference>
<dbReference type="GO" id="GO:0015074">
    <property type="term" value="P:DNA integration"/>
    <property type="evidence" value="ECO:0007669"/>
    <property type="project" value="UniProtKB-KW"/>
</dbReference>
<keyword evidence="6" id="KW-0694">RNA-binding</keyword>
<dbReference type="AlphaFoldDB" id="A0AAW2IWS0"/>
<dbReference type="FunFam" id="3.10.20.370:FF:000001">
    <property type="entry name" value="Retrovirus-related Pol polyprotein from transposon 17.6-like protein"/>
    <property type="match status" value="1"/>
</dbReference>